<evidence type="ECO:0000256" key="3">
    <source>
        <dbReference type="ARBA" id="ARBA00004669"/>
    </source>
</evidence>
<dbReference type="InterPro" id="IPR000836">
    <property type="entry name" value="PRTase_dom"/>
</dbReference>
<dbReference type="EMBL" id="BCNO01000002">
    <property type="protein sequence ID" value="GAQ95456.1"/>
    <property type="molecule type" value="Genomic_DNA"/>
</dbReference>
<evidence type="ECO:0000256" key="10">
    <source>
        <dbReference type="ARBA" id="ARBA00022726"/>
    </source>
</evidence>
<dbReference type="GO" id="GO:0032263">
    <property type="term" value="P:GMP salvage"/>
    <property type="evidence" value="ECO:0007669"/>
    <property type="project" value="TreeGrafter"/>
</dbReference>
<keyword evidence="8 15" id="KW-0808">Transferase</keyword>
<evidence type="ECO:0000256" key="12">
    <source>
        <dbReference type="ARBA" id="ARBA00022842"/>
    </source>
</evidence>
<evidence type="ECO:0000259" key="16">
    <source>
        <dbReference type="Pfam" id="PF00156"/>
    </source>
</evidence>
<dbReference type="InterPro" id="IPR005904">
    <property type="entry name" value="Hxn_phspho_trans"/>
</dbReference>
<dbReference type="OrthoDB" id="9802824at2"/>
<dbReference type="GO" id="GO:0004422">
    <property type="term" value="F:hypoxanthine phosphoribosyltransferase activity"/>
    <property type="evidence" value="ECO:0007669"/>
    <property type="project" value="InterPro"/>
</dbReference>
<evidence type="ECO:0000256" key="5">
    <source>
        <dbReference type="ARBA" id="ARBA00011895"/>
    </source>
</evidence>
<evidence type="ECO:0000256" key="14">
    <source>
        <dbReference type="ARBA" id="ARBA00049402"/>
    </source>
</evidence>
<accession>A0A0U9HQZ7</accession>
<dbReference type="GO" id="GO:0052657">
    <property type="term" value="F:guanine phosphoribosyltransferase activity"/>
    <property type="evidence" value="ECO:0007669"/>
    <property type="project" value="UniProtKB-ARBA"/>
</dbReference>
<dbReference type="FunFam" id="3.40.50.2020:FF:000006">
    <property type="entry name" value="Hypoxanthine phosphoribosyltransferase"/>
    <property type="match status" value="1"/>
</dbReference>
<dbReference type="PANTHER" id="PTHR43340">
    <property type="entry name" value="HYPOXANTHINE-GUANINE PHOSPHORIBOSYLTRANSFERASE"/>
    <property type="match status" value="1"/>
</dbReference>
<evidence type="ECO:0000256" key="11">
    <source>
        <dbReference type="ARBA" id="ARBA00022741"/>
    </source>
</evidence>
<comment type="subcellular location">
    <subcellularLocation>
        <location evidence="2 15">Cytoplasm</location>
    </subcellularLocation>
</comment>
<dbReference type="GO" id="GO:0005829">
    <property type="term" value="C:cytosol"/>
    <property type="evidence" value="ECO:0007669"/>
    <property type="project" value="TreeGrafter"/>
</dbReference>
<keyword evidence="12 15" id="KW-0460">Magnesium</keyword>
<dbReference type="CDD" id="cd06223">
    <property type="entry name" value="PRTases_typeI"/>
    <property type="match status" value="1"/>
</dbReference>
<evidence type="ECO:0000256" key="6">
    <source>
        <dbReference type="ARBA" id="ARBA00022490"/>
    </source>
</evidence>
<comment type="similarity">
    <text evidence="4 15">Belongs to the purine/pyrimidine phosphoribosyltransferase family.</text>
</comment>
<reference evidence="18" key="1">
    <citation type="submission" date="2016-01" db="EMBL/GenBank/DDBJ databases">
        <title>Draft genome sequence of Thermodesulfovibrio aggregans strain TGE-P1.</title>
        <authorList>
            <person name="Sekiguchi Y."/>
            <person name="Ohashi A."/>
            <person name="Matsuura N."/>
            <person name="Tourlousse M.D."/>
        </authorList>
    </citation>
    <scope>NUCLEOTIDE SEQUENCE [LARGE SCALE GENOMIC DNA]</scope>
    <source>
        <strain evidence="18">TGE-P1</strain>
    </source>
</reference>
<proteinExistence type="inferred from homology"/>
<evidence type="ECO:0000256" key="1">
    <source>
        <dbReference type="ARBA" id="ARBA00001946"/>
    </source>
</evidence>
<evidence type="ECO:0000313" key="17">
    <source>
        <dbReference type="EMBL" id="GAQ95456.1"/>
    </source>
</evidence>
<evidence type="ECO:0000256" key="9">
    <source>
        <dbReference type="ARBA" id="ARBA00022723"/>
    </source>
</evidence>
<organism evidence="17 18">
    <name type="scientific">Thermodesulfovibrio aggregans</name>
    <dbReference type="NCBI Taxonomy" id="86166"/>
    <lineage>
        <taxon>Bacteria</taxon>
        <taxon>Pseudomonadati</taxon>
        <taxon>Nitrospirota</taxon>
        <taxon>Thermodesulfovibrionia</taxon>
        <taxon>Thermodesulfovibrionales</taxon>
        <taxon>Thermodesulfovibrionaceae</taxon>
        <taxon>Thermodesulfovibrio</taxon>
    </lineage>
</organism>
<name>A0A0U9HQZ7_9BACT</name>
<evidence type="ECO:0000313" key="18">
    <source>
        <dbReference type="Proteomes" id="UP000054976"/>
    </source>
</evidence>
<dbReference type="UniPathway" id="UPA00591">
    <property type="reaction ID" value="UER00648"/>
</dbReference>
<dbReference type="Gene3D" id="3.40.50.2020">
    <property type="match status" value="1"/>
</dbReference>
<feature type="domain" description="Phosphoribosyltransferase" evidence="16">
    <location>
        <begin position="12"/>
        <end position="157"/>
    </location>
</feature>
<dbReference type="Proteomes" id="UP000054976">
    <property type="component" value="Unassembled WGS sequence"/>
</dbReference>
<comment type="catalytic activity">
    <reaction evidence="13">
        <text>GMP + diphosphate = guanine + 5-phospho-alpha-D-ribose 1-diphosphate</text>
        <dbReference type="Rhea" id="RHEA:25424"/>
        <dbReference type="ChEBI" id="CHEBI:16235"/>
        <dbReference type="ChEBI" id="CHEBI:33019"/>
        <dbReference type="ChEBI" id="CHEBI:58017"/>
        <dbReference type="ChEBI" id="CHEBI:58115"/>
        <dbReference type="EC" id="2.4.2.8"/>
    </reaction>
    <physiologicalReaction direction="right-to-left" evidence="13">
        <dbReference type="Rhea" id="RHEA:25426"/>
    </physiologicalReaction>
</comment>
<dbReference type="AlphaFoldDB" id="A0A0U9HQZ7"/>
<dbReference type="GO" id="GO:0006166">
    <property type="term" value="P:purine ribonucleoside salvage"/>
    <property type="evidence" value="ECO:0007669"/>
    <property type="project" value="UniProtKB-KW"/>
</dbReference>
<dbReference type="RefSeq" id="WP_059176889.1">
    <property type="nucleotide sequence ID" value="NZ_BCNO01000002.1"/>
</dbReference>
<comment type="catalytic activity">
    <reaction evidence="14">
        <text>IMP + diphosphate = hypoxanthine + 5-phospho-alpha-D-ribose 1-diphosphate</text>
        <dbReference type="Rhea" id="RHEA:17973"/>
        <dbReference type="ChEBI" id="CHEBI:17368"/>
        <dbReference type="ChEBI" id="CHEBI:33019"/>
        <dbReference type="ChEBI" id="CHEBI:58017"/>
        <dbReference type="ChEBI" id="CHEBI:58053"/>
        <dbReference type="EC" id="2.4.2.8"/>
    </reaction>
    <physiologicalReaction direction="right-to-left" evidence="14">
        <dbReference type="Rhea" id="RHEA:17975"/>
    </physiologicalReaction>
</comment>
<comment type="cofactor">
    <cofactor evidence="1 15">
        <name>Mg(2+)</name>
        <dbReference type="ChEBI" id="CHEBI:18420"/>
    </cofactor>
</comment>
<comment type="pathway">
    <text evidence="3 15">Purine metabolism; IMP biosynthesis via salvage pathway; IMP from hypoxanthine: step 1/1.</text>
</comment>
<dbReference type="STRING" id="86166.TAGGR_2349"/>
<dbReference type="EC" id="2.4.2.8" evidence="5 15"/>
<evidence type="ECO:0000256" key="15">
    <source>
        <dbReference type="RuleBase" id="RU364099"/>
    </source>
</evidence>
<sequence>MFIGTPLISEEQIQKKVKELAHKISLDYADKDLLAIGILKGSFMFFSDLIRWIKSPLRVDFIVASSYIKDKSSGEVKIHYFPREEIQGKDILLVDDIIDTGISLKIIREKILSLNPSSLKICVFLDKAERRVVDVPVDYIGFKIPNKFVVGYGLDYQEMFRNLPYITIFKKEVK</sequence>
<keyword evidence="11 15" id="KW-0547">Nucleotide-binding</keyword>
<evidence type="ECO:0000256" key="8">
    <source>
        <dbReference type="ARBA" id="ARBA00022679"/>
    </source>
</evidence>
<dbReference type="InterPro" id="IPR029057">
    <property type="entry name" value="PRTase-like"/>
</dbReference>
<evidence type="ECO:0000256" key="7">
    <source>
        <dbReference type="ARBA" id="ARBA00022676"/>
    </source>
</evidence>
<protein>
    <recommendedName>
        <fullName evidence="5 15">Hypoxanthine phosphoribosyltransferase</fullName>
        <ecNumber evidence="5 15">2.4.2.8</ecNumber>
    </recommendedName>
</protein>
<dbReference type="NCBIfam" id="TIGR01203">
    <property type="entry name" value="HGPRTase"/>
    <property type="match status" value="1"/>
</dbReference>
<dbReference type="GO" id="GO:0032264">
    <property type="term" value="P:IMP salvage"/>
    <property type="evidence" value="ECO:0007669"/>
    <property type="project" value="UniProtKB-UniPathway"/>
</dbReference>
<keyword evidence="9 15" id="KW-0479">Metal-binding</keyword>
<comment type="caution">
    <text evidence="17">The sequence shown here is derived from an EMBL/GenBank/DDBJ whole genome shotgun (WGS) entry which is preliminary data.</text>
</comment>
<evidence type="ECO:0000256" key="13">
    <source>
        <dbReference type="ARBA" id="ARBA00048811"/>
    </source>
</evidence>
<dbReference type="SUPFAM" id="SSF53271">
    <property type="entry name" value="PRTase-like"/>
    <property type="match status" value="1"/>
</dbReference>
<dbReference type="InterPro" id="IPR050408">
    <property type="entry name" value="HGPRT"/>
</dbReference>
<keyword evidence="7 15" id="KW-0328">Glycosyltransferase</keyword>
<gene>
    <name evidence="17" type="ORF">TAGGR_2349</name>
</gene>
<evidence type="ECO:0000256" key="2">
    <source>
        <dbReference type="ARBA" id="ARBA00004496"/>
    </source>
</evidence>
<dbReference type="GO" id="GO:0000166">
    <property type="term" value="F:nucleotide binding"/>
    <property type="evidence" value="ECO:0007669"/>
    <property type="project" value="UniProtKB-KW"/>
</dbReference>
<dbReference type="GO" id="GO:0046100">
    <property type="term" value="P:hypoxanthine metabolic process"/>
    <property type="evidence" value="ECO:0007669"/>
    <property type="project" value="TreeGrafter"/>
</dbReference>
<evidence type="ECO:0000256" key="4">
    <source>
        <dbReference type="ARBA" id="ARBA00008391"/>
    </source>
</evidence>
<keyword evidence="6 15" id="KW-0963">Cytoplasm</keyword>
<dbReference type="GO" id="GO:0000287">
    <property type="term" value="F:magnesium ion binding"/>
    <property type="evidence" value="ECO:0007669"/>
    <property type="project" value="TreeGrafter"/>
</dbReference>
<keyword evidence="18" id="KW-1185">Reference proteome</keyword>
<dbReference type="Pfam" id="PF00156">
    <property type="entry name" value="Pribosyltran"/>
    <property type="match status" value="1"/>
</dbReference>
<dbReference type="PANTHER" id="PTHR43340:SF1">
    <property type="entry name" value="HYPOXANTHINE PHOSPHORIBOSYLTRANSFERASE"/>
    <property type="match status" value="1"/>
</dbReference>
<dbReference type="GO" id="GO:0006178">
    <property type="term" value="P:guanine salvage"/>
    <property type="evidence" value="ECO:0007669"/>
    <property type="project" value="TreeGrafter"/>
</dbReference>
<keyword evidence="10 15" id="KW-0660">Purine salvage</keyword>